<dbReference type="Proteomes" id="UP001634394">
    <property type="component" value="Unassembled WGS sequence"/>
</dbReference>
<dbReference type="EMBL" id="JBJQND010000013">
    <property type="protein sequence ID" value="KAL3857084.1"/>
    <property type="molecule type" value="Genomic_DNA"/>
</dbReference>
<comment type="caution">
    <text evidence="1">The sequence shown here is derived from an EMBL/GenBank/DDBJ whole genome shotgun (WGS) entry which is preliminary data.</text>
</comment>
<accession>A0ABD3V645</accession>
<proteinExistence type="predicted"/>
<evidence type="ECO:0000313" key="2">
    <source>
        <dbReference type="Proteomes" id="UP001634394"/>
    </source>
</evidence>
<evidence type="ECO:0000313" key="1">
    <source>
        <dbReference type="EMBL" id="KAL3857084.1"/>
    </source>
</evidence>
<protein>
    <submittedName>
        <fullName evidence="1">Uncharacterized protein</fullName>
    </submittedName>
</protein>
<dbReference type="AlphaFoldDB" id="A0ABD3V645"/>
<sequence>MHSIILLMRILMEKDQNKKYNVHFMSSSSYEDLISSEGELPKIIQTHLEWRVIQAMFDMRGIIESKYCMYRKNSEDTFQGPDAIRESLEKRFMDIFLRNRECISDVLLGNFVFPKETLNCDKIAQVLLENLAQVMQCFTVEVLATIYGLKEYHLHNMLEEAQFKEECATIIGWCIKDKLLQLLKPVFPHSPSVQLKTMRDKLSDQFSKQEDNKMLDELKQIDYTKIANLAHKTLEEKIQPVMRNLLIQDKLKFEINSVLKQIVASNYKSYKLSPSIDLGNELRNDLLSIAGVKHVMMVCGELQVHCTEYSSVENEKAVHEKIKEVIAEHRYSKNYKIGVVTKEPEQFYSVGSTLHSPVLNRRGTLGGYVKDIDGQLYCLTCAHVVPNDTDVQVEIRGQDIGPVTIGKSVIIKDPPERLRISVDCVDIMAVRIDPKQIQRCNLYFKTPDGEYSPCVQIHPFDSSLRELHNIYKWGATTNISFGLLHTGESNVELFTQICLNNQKKHVNVFVEPLPVDDDRQGPFAKPGDSGAIICAETLNKLQIIAMIQGGDMFVKTGLLLTNYTTGFYVWCGLDKLLMRSGLNLHLP</sequence>
<organism evidence="1 2">
    <name type="scientific">Sinanodonta woodiana</name>
    <name type="common">Chinese pond mussel</name>
    <name type="synonym">Anodonta woodiana</name>
    <dbReference type="NCBI Taxonomy" id="1069815"/>
    <lineage>
        <taxon>Eukaryota</taxon>
        <taxon>Metazoa</taxon>
        <taxon>Spiralia</taxon>
        <taxon>Lophotrochozoa</taxon>
        <taxon>Mollusca</taxon>
        <taxon>Bivalvia</taxon>
        <taxon>Autobranchia</taxon>
        <taxon>Heteroconchia</taxon>
        <taxon>Palaeoheterodonta</taxon>
        <taxon>Unionida</taxon>
        <taxon>Unionoidea</taxon>
        <taxon>Unionidae</taxon>
        <taxon>Unioninae</taxon>
        <taxon>Sinanodonta</taxon>
    </lineage>
</organism>
<reference evidence="1 2" key="1">
    <citation type="submission" date="2024-11" db="EMBL/GenBank/DDBJ databases">
        <title>Chromosome-level genome assembly of the freshwater bivalve Anodonta woodiana.</title>
        <authorList>
            <person name="Chen X."/>
        </authorList>
    </citation>
    <scope>NUCLEOTIDE SEQUENCE [LARGE SCALE GENOMIC DNA]</scope>
    <source>
        <strain evidence="1">MN2024</strain>
        <tissue evidence="1">Gills</tissue>
    </source>
</reference>
<name>A0ABD3V645_SINWO</name>
<gene>
    <name evidence="1" type="ORF">ACJMK2_011780</name>
</gene>
<keyword evidence="2" id="KW-1185">Reference proteome</keyword>